<keyword evidence="1" id="KW-1133">Transmembrane helix</keyword>
<dbReference type="EMBL" id="JALJOR010000001">
    <property type="protein sequence ID" value="KAK9829655.1"/>
    <property type="molecule type" value="Genomic_DNA"/>
</dbReference>
<evidence type="ECO:0000313" key="2">
    <source>
        <dbReference type="EMBL" id="KAK9829655.1"/>
    </source>
</evidence>
<evidence type="ECO:0000313" key="3">
    <source>
        <dbReference type="Proteomes" id="UP001489004"/>
    </source>
</evidence>
<sequence>MEALNKYSASASATGQSVVCKLAEDPNTEWLRGFLRGTVHSLIEINDFVRRLGLPASSVENKLPYRKNPAREESIMLPAATVRMINARNSGALYAEHDPTRTKPRFRTSAPGIRVVIAANILLVWVLITAKV</sequence>
<comment type="caution">
    <text evidence="2">The sequence shown here is derived from an EMBL/GenBank/DDBJ whole genome shotgun (WGS) entry which is preliminary data.</text>
</comment>
<accession>A0AAW1R7Z5</accession>
<keyword evidence="1" id="KW-0472">Membrane</keyword>
<keyword evidence="3" id="KW-1185">Reference proteome</keyword>
<organism evidence="2 3">
    <name type="scientific">[Myrmecia] bisecta</name>
    <dbReference type="NCBI Taxonomy" id="41462"/>
    <lineage>
        <taxon>Eukaryota</taxon>
        <taxon>Viridiplantae</taxon>
        <taxon>Chlorophyta</taxon>
        <taxon>core chlorophytes</taxon>
        <taxon>Trebouxiophyceae</taxon>
        <taxon>Trebouxiales</taxon>
        <taxon>Trebouxiaceae</taxon>
        <taxon>Myrmecia</taxon>
    </lineage>
</organism>
<name>A0AAW1R7Z5_9CHLO</name>
<gene>
    <name evidence="2" type="ORF">WJX72_007136</name>
</gene>
<feature type="transmembrane region" description="Helical" evidence="1">
    <location>
        <begin position="111"/>
        <end position="130"/>
    </location>
</feature>
<proteinExistence type="predicted"/>
<keyword evidence="1" id="KW-0812">Transmembrane</keyword>
<dbReference type="Proteomes" id="UP001489004">
    <property type="component" value="Unassembled WGS sequence"/>
</dbReference>
<reference evidence="2 3" key="1">
    <citation type="journal article" date="2024" name="Nat. Commun.">
        <title>Phylogenomics reveals the evolutionary origins of lichenization in chlorophyte algae.</title>
        <authorList>
            <person name="Puginier C."/>
            <person name="Libourel C."/>
            <person name="Otte J."/>
            <person name="Skaloud P."/>
            <person name="Haon M."/>
            <person name="Grisel S."/>
            <person name="Petersen M."/>
            <person name="Berrin J.G."/>
            <person name="Delaux P.M."/>
            <person name="Dal Grande F."/>
            <person name="Keller J."/>
        </authorList>
    </citation>
    <scope>NUCLEOTIDE SEQUENCE [LARGE SCALE GENOMIC DNA]</scope>
    <source>
        <strain evidence="2 3">SAG 2043</strain>
    </source>
</reference>
<dbReference type="AlphaFoldDB" id="A0AAW1R7Z5"/>
<protein>
    <submittedName>
        <fullName evidence="2">Uncharacterized protein</fullName>
    </submittedName>
</protein>
<evidence type="ECO:0000256" key="1">
    <source>
        <dbReference type="SAM" id="Phobius"/>
    </source>
</evidence>